<accession>A0ABP8ZEN4</accession>
<dbReference type="Proteomes" id="UP001500822">
    <property type="component" value="Unassembled WGS sequence"/>
</dbReference>
<sequence length="87" mass="9862">MAVSHGRARARVGNMRVLTEDFLFERQKAHSAIYDDFIDRYGEDWNDEQEAEFRAAAQASVAEWKIKAADLLDKLYVPDPAAADTSE</sequence>
<keyword evidence="2" id="KW-1185">Reference proteome</keyword>
<organism evidence="1 2">
    <name type="scientific">Gordonia alkaliphila</name>
    <dbReference type="NCBI Taxonomy" id="1053547"/>
    <lineage>
        <taxon>Bacteria</taxon>
        <taxon>Bacillati</taxon>
        <taxon>Actinomycetota</taxon>
        <taxon>Actinomycetes</taxon>
        <taxon>Mycobacteriales</taxon>
        <taxon>Gordoniaceae</taxon>
        <taxon>Gordonia</taxon>
    </lineage>
</organism>
<evidence type="ECO:0000313" key="2">
    <source>
        <dbReference type="Proteomes" id="UP001500822"/>
    </source>
</evidence>
<protein>
    <submittedName>
        <fullName evidence="1">Uncharacterized protein</fullName>
    </submittedName>
</protein>
<reference evidence="2" key="1">
    <citation type="journal article" date="2019" name="Int. J. Syst. Evol. Microbiol.">
        <title>The Global Catalogue of Microorganisms (GCM) 10K type strain sequencing project: providing services to taxonomists for standard genome sequencing and annotation.</title>
        <authorList>
            <consortium name="The Broad Institute Genomics Platform"/>
            <consortium name="The Broad Institute Genome Sequencing Center for Infectious Disease"/>
            <person name="Wu L."/>
            <person name="Ma J."/>
        </authorList>
    </citation>
    <scope>NUCLEOTIDE SEQUENCE [LARGE SCALE GENOMIC DNA]</scope>
    <source>
        <strain evidence="2">JCM 18077</strain>
    </source>
</reference>
<evidence type="ECO:0000313" key="1">
    <source>
        <dbReference type="EMBL" id="GAA4754459.1"/>
    </source>
</evidence>
<proteinExistence type="predicted"/>
<dbReference type="EMBL" id="BAABIE010000013">
    <property type="protein sequence ID" value="GAA4754459.1"/>
    <property type="molecule type" value="Genomic_DNA"/>
</dbReference>
<gene>
    <name evidence="1" type="ORF">GCM10023217_27610</name>
</gene>
<name>A0ABP8ZEN4_9ACTN</name>
<comment type="caution">
    <text evidence="1">The sequence shown here is derived from an EMBL/GenBank/DDBJ whole genome shotgun (WGS) entry which is preliminary data.</text>
</comment>